<evidence type="ECO:0000256" key="2">
    <source>
        <dbReference type="ARBA" id="ARBA00023315"/>
    </source>
</evidence>
<proteinExistence type="predicted"/>
<reference evidence="4 5" key="1">
    <citation type="submission" date="2020-08" db="EMBL/GenBank/DDBJ databases">
        <title>Genomic Encyclopedia of Type Strains, Phase IV (KMG-IV): sequencing the most valuable type-strain genomes for metagenomic binning, comparative biology and taxonomic classification.</title>
        <authorList>
            <person name="Goeker M."/>
        </authorList>
    </citation>
    <scope>NUCLEOTIDE SEQUENCE [LARGE SCALE GENOMIC DNA]</scope>
    <source>
        <strain evidence="4 5">YIM 65646</strain>
    </source>
</reference>
<accession>A0A841FSD6</accession>
<keyword evidence="4" id="KW-0689">Ribosomal protein</keyword>
<dbReference type="RefSeq" id="WP_184791913.1">
    <property type="nucleotide sequence ID" value="NZ_BONT01000055.1"/>
</dbReference>
<evidence type="ECO:0000313" key="5">
    <source>
        <dbReference type="Proteomes" id="UP000548476"/>
    </source>
</evidence>
<dbReference type="SUPFAM" id="SSF55729">
    <property type="entry name" value="Acyl-CoA N-acyltransferases (Nat)"/>
    <property type="match status" value="1"/>
</dbReference>
<dbReference type="InterPro" id="IPR050832">
    <property type="entry name" value="Bact_Acetyltransf"/>
</dbReference>
<sequence length="163" mass="17722">MTQPSINTRIATEADDEAILAVEAVSWDSSSGFPSMREPKESAFNERTTPANYVLAEVDGKVVGYSRLMPKTPVAENSHVKGIYGLAVVPEARGLGVASKLLEASADEARRQGARKISLGVFSTNEPARRLYAKHGYFEEGRSKDEFLVDGAYVDNIMLAKVL</sequence>
<evidence type="ECO:0000259" key="3">
    <source>
        <dbReference type="PROSITE" id="PS51186"/>
    </source>
</evidence>
<keyword evidence="2" id="KW-0012">Acyltransferase</keyword>
<keyword evidence="4" id="KW-0687">Ribonucleoprotein</keyword>
<keyword evidence="1" id="KW-0808">Transferase</keyword>
<dbReference type="Pfam" id="PF00583">
    <property type="entry name" value="Acetyltransf_1"/>
    <property type="match status" value="1"/>
</dbReference>
<feature type="domain" description="N-acetyltransferase" evidence="3">
    <location>
        <begin position="6"/>
        <end position="160"/>
    </location>
</feature>
<dbReference type="EMBL" id="JACHGT010000019">
    <property type="protein sequence ID" value="MBB6038956.1"/>
    <property type="molecule type" value="Genomic_DNA"/>
</dbReference>
<evidence type="ECO:0000256" key="1">
    <source>
        <dbReference type="ARBA" id="ARBA00022679"/>
    </source>
</evidence>
<keyword evidence="5" id="KW-1185">Reference proteome</keyword>
<dbReference type="PANTHER" id="PTHR43877:SF2">
    <property type="entry name" value="AMINOALKYLPHOSPHONATE N-ACETYLTRANSFERASE-RELATED"/>
    <property type="match status" value="1"/>
</dbReference>
<protein>
    <submittedName>
        <fullName evidence="4">Ribosomal protein S18 acetylase RimI-like enzyme</fullName>
    </submittedName>
</protein>
<dbReference type="GO" id="GO:0016747">
    <property type="term" value="F:acyltransferase activity, transferring groups other than amino-acyl groups"/>
    <property type="evidence" value="ECO:0007669"/>
    <property type="project" value="InterPro"/>
</dbReference>
<dbReference type="InterPro" id="IPR016181">
    <property type="entry name" value="Acyl_CoA_acyltransferase"/>
</dbReference>
<dbReference type="Gene3D" id="3.40.630.30">
    <property type="match status" value="1"/>
</dbReference>
<comment type="caution">
    <text evidence="4">The sequence shown here is derived from an EMBL/GenBank/DDBJ whole genome shotgun (WGS) entry which is preliminary data.</text>
</comment>
<dbReference type="PANTHER" id="PTHR43877">
    <property type="entry name" value="AMINOALKYLPHOSPHONATE N-ACETYLTRANSFERASE-RELATED-RELATED"/>
    <property type="match status" value="1"/>
</dbReference>
<dbReference type="InterPro" id="IPR000182">
    <property type="entry name" value="GNAT_dom"/>
</dbReference>
<dbReference type="PROSITE" id="PS51186">
    <property type="entry name" value="GNAT"/>
    <property type="match status" value="1"/>
</dbReference>
<gene>
    <name evidence="4" type="ORF">HNR73_006845</name>
</gene>
<name>A0A841FSD6_9ACTN</name>
<dbReference type="Proteomes" id="UP000548476">
    <property type="component" value="Unassembled WGS sequence"/>
</dbReference>
<dbReference type="CDD" id="cd04301">
    <property type="entry name" value="NAT_SF"/>
    <property type="match status" value="1"/>
</dbReference>
<organism evidence="4 5">
    <name type="scientific">Phytomonospora endophytica</name>
    <dbReference type="NCBI Taxonomy" id="714109"/>
    <lineage>
        <taxon>Bacteria</taxon>
        <taxon>Bacillati</taxon>
        <taxon>Actinomycetota</taxon>
        <taxon>Actinomycetes</taxon>
        <taxon>Micromonosporales</taxon>
        <taxon>Micromonosporaceae</taxon>
        <taxon>Phytomonospora</taxon>
    </lineage>
</organism>
<dbReference type="GO" id="GO:0005840">
    <property type="term" value="C:ribosome"/>
    <property type="evidence" value="ECO:0007669"/>
    <property type="project" value="UniProtKB-KW"/>
</dbReference>
<evidence type="ECO:0000313" key="4">
    <source>
        <dbReference type="EMBL" id="MBB6038956.1"/>
    </source>
</evidence>
<dbReference type="AlphaFoldDB" id="A0A841FSD6"/>